<evidence type="ECO:0000256" key="8">
    <source>
        <dbReference type="RuleBase" id="RU363041"/>
    </source>
</evidence>
<accession>A0AAC8UDN8</accession>
<feature type="transmembrane region" description="Helical" evidence="8">
    <location>
        <begin position="78"/>
        <end position="97"/>
    </location>
</feature>
<evidence type="ECO:0000256" key="7">
    <source>
        <dbReference type="ARBA" id="ARBA00023136"/>
    </source>
</evidence>
<evidence type="ECO:0000256" key="5">
    <source>
        <dbReference type="ARBA" id="ARBA00022692"/>
    </source>
</evidence>
<dbReference type="PANTHER" id="PTHR30269:SF0">
    <property type="entry name" value="MEMBRANE TRANSPORTER PROTEIN YFCA-RELATED"/>
    <property type="match status" value="1"/>
</dbReference>
<reference evidence="9 10" key="1">
    <citation type="journal article" date="2015" name="PLoS Negl. Trop. Dis.">
        <title>Haemophilus ducreyi Cutaneous Ulcer Strains Are Nearly Identical to Class I Genital Ulcer Strains.</title>
        <authorList>
            <person name="Gangaiah D."/>
            <person name="Webb K.M."/>
            <person name="Humphreys T.L."/>
            <person name="Fortney K.R."/>
            <person name="Toh E."/>
            <person name="Tai A."/>
            <person name="Katz S.S."/>
            <person name="Pillay A."/>
            <person name="Chen C.Y."/>
            <person name="Roberts S.A."/>
            <person name="Munson R.S.Jr."/>
            <person name="Spinola S.M."/>
        </authorList>
    </citation>
    <scope>NUCLEOTIDE SEQUENCE [LARGE SCALE GENOMIC DNA]</scope>
    <source>
        <strain evidence="10">CLU2</strain>
    </source>
</reference>
<evidence type="ECO:0000313" key="9">
    <source>
        <dbReference type="EMBL" id="AKO33063.1"/>
    </source>
</evidence>
<evidence type="ECO:0000256" key="1">
    <source>
        <dbReference type="ARBA" id="ARBA00004651"/>
    </source>
</evidence>
<dbReference type="RefSeq" id="WP_041603673.1">
    <property type="nucleotide sequence ID" value="NZ_CP011219.1"/>
</dbReference>
<evidence type="ECO:0000256" key="2">
    <source>
        <dbReference type="ARBA" id="ARBA00009142"/>
    </source>
</evidence>
<feature type="transmembrane region" description="Helical" evidence="8">
    <location>
        <begin position="45"/>
        <end position="66"/>
    </location>
</feature>
<feature type="transmembrane region" description="Helical" evidence="8">
    <location>
        <begin position="157"/>
        <end position="176"/>
    </location>
</feature>
<evidence type="ECO:0000313" key="10">
    <source>
        <dbReference type="Proteomes" id="UP000060132"/>
    </source>
</evidence>
<evidence type="ECO:0000256" key="6">
    <source>
        <dbReference type="ARBA" id="ARBA00022989"/>
    </source>
</evidence>
<evidence type="ECO:0000256" key="4">
    <source>
        <dbReference type="ARBA" id="ARBA00022475"/>
    </source>
</evidence>
<keyword evidence="3" id="KW-0813">Transport</keyword>
<keyword evidence="5 8" id="KW-0812">Transmembrane</keyword>
<dbReference type="Proteomes" id="UP000060132">
    <property type="component" value="Chromosome"/>
</dbReference>
<dbReference type="GO" id="GO:0005886">
    <property type="term" value="C:plasma membrane"/>
    <property type="evidence" value="ECO:0007669"/>
    <property type="project" value="UniProtKB-SubCell"/>
</dbReference>
<dbReference type="AlphaFoldDB" id="A0AAC8UDN8"/>
<gene>
    <name evidence="9" type="ORF">RZ57_04470</name>
</gene>
<protein>
    <recommendedName>
        <fullName evidence="8">Probable membrane transporter protein</fullName>
    </recommendedName>
</protein>
<feature type="transmembrane region" description="Helical" evidence="8">
    <location>
        <begin position="132"/>
        <end position="151"/>
    </location>
</feature>
<dbReference type="PANTHER" id="PTHR30269">
    <property type="entry name" value="TRANSMEMBRANE PROTEIN YFCA"/>
    <property type="match status" value="1"/>
</dbReference>
<dbReference type="InterPro" id="IPR052017">
    <property type="entry name" value="TSUP"/>
</dbReference>
<dbReference type="Pfam" id="PF01925">
    <property type="entry name" value="TauE"/>
    <property type="match status" value="1"/>
</dbReference>
<dbReference type="InterPro" id="IPR002781">
    <property type="entry name" value="TM_pro_TauE-like"/>
</dbReference>
<keyword evidence="4 8" id="KW-1003">Cell membrane</keyword>
<keyword evidence="6 8" id="KW-1133">Transmembrane helix</keyword>
<organism evidence="9 10">
    <name type="scientific">Haemophilus ducreyi</name>
    <dbReference type="NCBI Taxonomy" id="730"/>
    <lineage>
        <taxon>Bacteria</taxon>
        <taxon>Pseudomonadati</taxon>
        <taxon>Pseudomonadota</taxon>
        <taxon>Gammaproteobacteria</taxon>
        <taxon>Pasteurellales</taxon>
        <taxon>Pasteurellaceae</taxon>
        <taxon>Haemophilus</taxon>
    </lineage>
</organism>
<evidence type="ECO:0000256" key="3">
    <source>
        <dbReference type="ARBA" id="ARBA00022448"/>
    </source>
</evidence>
<comment type="similarity">
    <text evidence="2 8">Belongs to the 4-toluene sulfonate uptake permease (TSUP) (TC 2.A.102) family.</text>
</comment>
<feature type="transmembrane region" description="Helical" evidence="8">
    <location>
        <begin position="188"/>
        <end position="210"/>
    </location>
</feature>
<sequence length="249" mass="26384">MELGIDILTMLFAVATLAGFIDSIAGGGGLLTIPALLSAGLPPTIALGTNKLQACGGSFSASLYFVSKKAVNIKQITLSILLTFIGASAGTIFVQIIDINALKAILPFLILIIGFYCLLSPNIDNEDRKPRISLPLFAFSAAIGIGFYDGVFGPATGSFFTLAFILLLGFNLSKAVAHAKVLNFTSNVASLIFFILGNAVMWKIGFLMMVGQFIGGTLGARMVVTKGKKLIRPMLVSISFIMVAKMLYE</sequence>
<dbReference type="EMBL" id="CP011219">
    <property type="protein sequence ID" value="AKO33063.1"/>
    <property type="molecule type" value="Genomic_DNA"/>
</dbReference>
<proteinExistence type="inferred from homology"/>
<feature type="transmembrane region" description="Helical" evidence="8">
    <location>
        <begin position="7"/>
        <end position="33"/>
    </location>
</feature>
<comment type="subcellular location">
    <subcellularLocation>
        <location evidence="1 8">Cell membrane</location>
        <topology evidence="1 8">Multi-pass membrane protein</topology>
    </subcellularLocation>
</comment>
<feature type="transmembrane region" description="Helical" evidence="8">
    <location>
        <begin position="103"/>
        <end position="120"/>
    </location>
</feature>
<name>A0AAC8UDN8_HAEDC</name>
<keyword evidence="7 8" id="KW-0472">Membrane</keyword>
<feature type="transmembrane region" description="Helical" evidence="8">
    <location>
        <begin position="230"/>
        <end position="248"/>
    </location>
</feature>